<evidence type="ECO:0000256" key="1">
    <source>
        <dbReference type="ARBA" id="ARBA00023015"/>
    </source>
</evidence>
<evidence type="ECO:0000256" key="2">
    <source>
        <dbReference type="ARBA" id="ARBA00023163"/>
    </source>
</evidence>
<comment type="similarity">
    <text evidence="3">Belongs to the Rsd/AlgQ family.</text>
</comment>
<keyword evidence="1 3" id="KW-0805">Transcription regulation</keyword>
<name>F9S1Y8_9VIBR</name>
<proteinExistence type="inferred from homology"/>
<gene>
    <name evidence="4" type="ORF">VII00023_15966</name>
</gene>
<accession>F9S1Y8</accession>
<dbReference type="Pfam" id="PF04353">
    <property type="entry name" value="Rsd_AlgQ"/>
    <property type="match status" value="1"/>
</dbReference>
<sequence length="164" mass="18512">MVMLKKLKKTQEQWGGSSDVIDHWLETRQSLIVEYCKLAALQPASQKTTLSSLPTPLELQDFCQHLVDYISEGHFKIYDTVMDQWRSTGFEITDDINKAYAKIVLTTDPLLNFTDKYADVGEDDTLDVFDADLSSVGEILEVRFEVEDHLIQLISDSLAVPPGA</sequence>
<dbReference type="EMBL" id="AFWF01000121">
    <property type="protein sequence ID" value="EGU40818.1"/>
    <property type="molecule type" value="Genomic_DNA"/>
</dbReference>
<dbReference type="RefSeq" id="WP_006712104.1">
    <property type="nucleotide sequence ID" value="NZ_AFWF01000121.1"/>
</dbReference>
<evidence type="ECO:0000313" key="4">
    <source>
        <dbReference type="EMBL" id="EGU40818.1"/>
    </source>
</evidence>
<dbReference type="Gene3D" id="1.20.120.1370">
    <property type="entry name" value="Regulator of RNA polymerase sigma(70) subunit, domain 4"/>
    <property type="match status" value="1"/>
</dbReference>
<evidence type="ECO:0000313" key="5">
    <source>
        <dbReference type="Proteomes" id="UP000004605"/>
    </source>
</evidence>
<comment type="caution">
    <text evidence="4">The sequence shown here is derived from an EMBL/GenBank/DDBJ whole genome shotgun (WGS) entry which is preliminary data.</text>
</comment>
<dbReference type="InterPro" id="IPR007448">
    <property type="entry name" value="Sigma70_reg_Rsd_AlgQ"/>
</dbReference>
<evidence type="ECO:0000256" key="3">
    <source>
        <dbReference type="RuleBase" id="RU004409"/>
    </source>
</evidence>
<dbReference type="OrthoDB" id="5567237at2"/>
<dbReference type="GO" id="GO:0006355">
    <property type="term" value="P:regulation of DNA-templated transcription"/>
    <property type="evidence" value="ECO:0007669"/>
    <property type="project" value="InterPro"/>
</dbReference>
<organism evidence="4 5">
    <name type="scientific">Vibrio ichthyoenteri ATCC 700023</name>
    <dbReference type="NCBI Taxonomy" id="870968"/>
    <lineage>
        <taxon>Bacteria</taxon>
        <taxon>Pseudomonadati</taxon>
        <taxon>Pseudomonadota</taxon>
        <taxon>Gammaproteobacteria</taxon>
        <taxon>Vibrionales</taxon>
        <taxon>Vibrionaceae</taxon>
        <taxon>Vibrio</taxon>
    </lineage>
</organism>
<protein>
    <submittedName>
        <fullName evidence="4">Anti-RNA polymerase sigma 70 factor</fullName>
    </submittedName>
</protein>
<dbReference type="PIRSF" id="PIRSF016548">
    <property type="entry name" value="Rsd_AlgQ"/>
    <property type="match status" value="1"/>
</dbReference>
<reference evidence="4 5" key="1">
    <citation type="journal article" date="2012" name="Int. J. Syst. Evol. Microbiol.">
        <title>Vibrio caribbeanicus sp. nov., isolated from the marine sponge Scleritoderma cyanea.</title>
        <authorList>
            <person name="Hoffmann M."/>
            <person name="Monday S.R."/>
            <person name="Allard M.W."/>
            <person name="Strain E.A."/>
            <person name="Whittaker P."/>
            <person name="Naum M."/>
            <person name="McCarthy P.J."/>
            <person name="Lopez J.V."/>
            <person name="Fischer M."/>
            <person name="Brown E.W."/>
        </authorList>
    </citation>
    <scope>NUCLEOTIDE SEQUENCE [LARGE SCALE GENOMIC DNA]</scope>
    <source>
        <strain evidence="4 5">ATCC 700023</strain>
    </source>
</reference>
<dbReference type="InterPro" id="IPR038309">
    <property type="entry name" value="Rsd/AlgQ_sf"/>
</dbReference>
<dbReference type="Proteomes" id="UP000004605">
    <property type="component" value="Unassembled WGS sequence"/>
</dbReference>
<keyword evidence="5" id="KW-1185">Reference proteome</keyword>
<keyword evidence="2 3" id="KW-0804">Transcription</keyword>
<dbReference type="AlphaFoldDB" id="F9S1Y8"/>
<dbReference type="NCBIfam" id="NF008723">
    <property type="entry name" value="PRK11718.1"/>
    <property type="match status" value="1"/>
</dbReference>